<evidence type="ECO:0008006" key="4">
    <source>
        <dbReference type="Google" id="ProtNLM"/>
    </source>
</evidence>
<accession>A0ABR4E8J8</accession>
<dbReference type="EMBL" id="JBAWTH010000083">
    <property type="protein sequence ID" value="KAL2278757.1"/>
    <property type="molecule type" value="Genomic_DNA"/>
</dbReference>
<keyword evidence="3" id="KW-1185">Reference proteome</keyword>
<evidence type="ECO:0000313" key="2">
    <source>
        <dbReference type="EMBL" id="KAL2278757.1"/>
    </source>
</evidence>
<keyword evidence="1" id="KW-0732">Signal</keyword>
<evidence type="ECO:0000256" key="1">
    <source>
        <dbReference type="SAM" id="SignalP"/>
    </source>
</evidence>
<evidence type="ECO:0000313" key="3">
    <source>
        <dbReference type="Proteomes" id="UP001600888"/>
    </source>
</evidence>
<dbReference type="Proteomes" id="UP001600888">
    <property type="component" value="Unassembled WGS sequence"/>
</dbReference>
<name>A0ABR4E8J8_9PEZI</name>
<proteinExistence type="predicted"/>
<feature type="signal peptide" evidence="1">
    <location>
        <begin position="1"/>
        <end position="18"/>
    </location>
</feature>
<protein>
    <recommendedName>
        <fullName evidence="4">Secreted protein</fullName>
    </recommendedName>
</protein>
<gene>
    <name evidence="2" type="ORF">FJTKL_14208</name>
</gene>
<feature type="chain" id="PRO_5046185500" description="Secreted protein" evidence="1">
    <location>
        <begin position="19"/>
        <end position="95"/>
    </location>
</feature>
<reference evidence="2 3" key="1">
    <citation type="submission" date="2024-03" db="EMBL/GenBank/DDBJ databases">
        <title>A high-quality draft genome sequence of Diaporthe vaccinii, a causative agent of upright dieback and viscid rot disease in cranberry plants.</title>
        <authorList>
            <person name="Sarrasin M."/>
            <person name="Lang B.F."/>
            <person name="Burger G."/>
        </authorList>
    </citation>
    <scope>NUCLEOTIDE SEQUENCE [LARGE SCALE GENOMIC DNA]</scope>
    <source>
        <strain evidence="2 3">IS7</strain>
    </source>
</reference>
<organism evidence="2 3">
    <name type="scientific">Diaporthe vaccinii</name>
    <dbReference type="NCBI Taxonomy" id="105482"/>
    <lineage>
        <taxon>Eukaryota</taxon>
        <taxon>Fungi</taxon>
        <taxon>Dikarya</taxon>
        <taxon>Ascomycota</taxon>
        <taxon>Pezizomycotina</taxon>
        <taxon>Sordariomycetes</taxon>
        <taxon>Sordariomycetidae</taxon>
        <taxon>Diaporthales</taxon>
        <taxon>Diaporthaceae</taxon>
        <taxon>Diaporthe</taxon>
        <taxon>Diaporthe eres species complex</taxon>
    </lineage>
</organism>
<sequence>MAFFTKVFTVLSVIMAYAHDVLVASDDETATLCFDELTWLPYINACFFKPEKSDAGQCKPLDHLFDGIDCTGPPDVKFEPTRILVAESYTCYLFK</sequence>
<comment type="caution">
    <text evidence="2">The sequence shown here is derived from an EMBL/GenBank/DDBJ whole genome shotgun (WGS) entry which is preliminary data.</text>
</comment>